<protein>
    <recommendedName>
        <fullName evidence="6">nicotinamidase</fullName>
        <ecNumber evidence="6">3.5.1.19</ecNumber>
    </recommendedName>
    <alternativeName>
        <fullName evidence="7">Nicotinamide deamidase</fullName>
    </alternativeName>
</protein>
<evidence type="ECO:0000256" key="7">
    <source>
        <dbReference type="ARBA" id="ARBA00043224"/>
    </source>
</evidence>
<evidence type="ECO:0000256" key="3">
    <source>
        <dbReference type="ARBA" id="ARBA00022723"/>
    </source>
</evidence>
<evidence type="ECO:0000256" key="1">
    <source>
        <dbReference type="ARBA" id="ARBA00006336"/>
    </source>
</evidence>
<dbReference type="STRING" id="573508.A0A1E3BD00"/>
<dbReference type="OrthoDB" id="3341310at2759"/>
<gene>
    <name evidence="9" type="ORF">SI65_05431</name>
</gene>
<keyword evidence="10" id="KW-1185">Reference proteome</keyword>
<organism evidence="9 10">
    <name type="scientific">Aspergillus cristatus</name>
    <name type="common">Chinese Fuzhuan brick tea-fermentation fungus</name>
    <name type="synonym">Eurotium cristatum</name>
    <dbReference type="NCBI Taxonomy" id="573508"/>
    <lineage>
        <taxon>Eukaryota</taxon>
        <taxon>Fungi</taxon>
        <taxon>Dikarya</taxon>
        <taxon>Ascomycota</taxon>
        <taxon>Pezizomycotina</taxon>
        <taxon>Eurotiomycetes</taxon>
        <taxon>Eurotiomycetidae</taxon>
        <taxon>Eurotiales</taxon>
        <taxon>Aspergillaceae</taxon>
        <taxon>Aspergillus</taxon>
        <taxon>Aspergillus subgen. Aspergillus</taxon>
    </lineage>
</organism>
<dbReference type="Pfam" id="PF00857">
    <property type="entry name" value="Isochorismatase"/>
    <property type="match status" value="2"/>
</dbReference>
<evidence type="ECO:0000256" key="4">
    <source>
        <dbReference type="ARBA" id="ARBA00022801"/>
    </source>
</evidence>
<evidence type="ECO:0000256" key="6">
    <source>
        <dbReference type="ARBA" id="ARBA00039017"/>
    </source>
</evidence>
<comment type="similarity">
    <text evidence="1">Belongs to the isochorismatase family.</text>
</comment>
<dbReference type="InterPro" id="IPR052347">
    <property type="entry name" value="Isochorismatase_Nicotinamidase"/>
</dbReference>
<dbReference type="Gene3D" id="3.40.50.850">
    <property type="entry name" value="Isochorismatase-like"/>
    <property type="match status" value="1"/>
</dbReference>
<dbReference type="GO" id="GO:0046872">
    <property type="term" value="F:metal ion binding"/>
    <property type="evidence" value="ECO:0007669"/>
    <property type="project" value="UniProtKB-KW"/>
</dbReference>
<evidence type="ECO:0000256" key="5">
    <source>
        <dbReference type="ARBA" id="ARBA00037900"/>
    </source>
</evidence>
<evidence type="ECO:0000313" key="9">
    <source>
        <dbReference type="EMBL" id="ODM18814.1"/>
    </source>
</evidence>
<dbReference type="GO" id="GO:0019363">
    <property type="term" value="P:pyridine nucleotide biosynthetic process"/>
    <property type="evidence" value="ECO:0007669"/>
    <property type="project" value="UniProtKB-KW"/>
</dbReference>
<evidence type="ECO:0000313" key="10">
    <source>
        <dbReference type="Proteomes" id="UP000094569"/>
    </source>
</evidence>
<dbReference type="EMBL" id="JXNT01000005">
    <property type="protein sequence ID" value="ODM18814.1"/>
    <property type="molecule type" value="Genomic_DNA"/>
</dbReference>
<dbReference type="InterPro" id="IPR000868">
    <property type="entry name" value="Isochorismatase-like_dom"/>
</dbReference>
<reference evidence="9 10" key="1">
    <citation type="journal article" date="2016" name="BMC Genomics">
        <title>Comparative genomic and transcriptomic analyses of the Fuzhuan brick tea-fermentation fungus Aspergillus cristatus.</title>
        <authorList>
            <person name="Ge Y."/>
            <person name="Wang Y."/>
            <person name="Liu Y."/>
            <person name="Tan Y."/>
            <person name="Ren X."/>
            <person name="Zhang X."/>
            <person name="Hyde K.D."/>
            <person name="Liu Y."/>
            <person name="Liu Z."/>
        </authorList>
    </citation>
    <scope>NUCLEOTIDE SEQUENCE [LARGE SCALE GENOMIC DNA]</scope>
    <source>
        <strain evidence="9 10">GZAAS20.1005</strain>
    </source>
</reference>
<comment type="caution">
    <text evidence="9">The sequence shown here is derived from an EMBL/GenBank/DDBJ whole genome shotgun (WGS) entry which is preliminary data.</text>
</comment>
<feature type="domain" description="Isochorismatase-like" evidence="8">
    <location>
        <begin position="7"/>
        <end position="129"/>
    </location>
</feature>
<dbReference type="VEuPathDB" id="FungiDB:SI65_05431"/>
<sequence>MTTKSRAALIVVDMQEDFCPPNGALAVEEGRSIIPVINSLLAHPGFTTRIATQDYHPPDHISFAANHPAPNNIPFESYVPMTNPAPGKENETKPQRLWPVHCVAGTEGASLIPELDSKHFDVHVKKGMNANVEMYSAFSDAFGNMHASLPASGDGDGRAVDVDLEAVLKEKGIQDVFVVGLAGDYCVKDTAIDAAKAGFRSFVVEEGTRPVVHSWWEEAKKELMDAGVSVIGVDGPEIATIGRSTE</sequence>
<feature type="domain" description="Isochorismatase-like" evidence="8">
    <location>
        <begin position="163"/>
        <end position="232"/>
    </location>
</feature>
<accession>A0A1E3BD00</accession>
<dbReference type="EC" id="3.5.1.19" evidence="6"/>
<proteinExistence type="inferred from homology"/>
<keyword evidence="3" id="KW-0479">Metal-binding</keyword>
<dbReference type="PANTHER" id="PTHR11080:SF2">
    <property type="entry name" value="LD05707P"/>
    <property type="match status" value="1"/>
</dbReference>
<dbReference type="Proteomes" id="UP000094569">
    <property type="component" value="Unassembled WGS sequence"/>
</dbReference>
<comment type="pathway">
    <text evidence="5">Cofactor biosynthesis; nicotinate biosynthesis; nicotinate from nicotinamide: step 1/1.</text>
</comment>
<name>A0A1E3BD00_ASPCR</name>
<dbReference type="InterPro" id="IPR036380">
    <property type="entry name" value="Isochorismatase-like_sf"/>
</dbReference>
<dbReference type="CDD" id="cd01011">
    <property type="entry name" value="nicotinamidase"/>
    <property type="match status" value="1"/>
</dbReference>
<dbReference type="SUPFAM" id="SSF52499">
    <property type="entry name" value="Isochorismatase-like hydrolases"/>
    <property type="match status" value="1"/>
</dbReference>
<keyword evidence="4" id="KW-0378">Hydrolase</keyword>
<dbReference type="GO" id="GO:0008936">
    <property type="term" value="F:nicotinamidase activity"/>
    <property type="evidence" value="ECO:0007669"/>
    <property type="project" value="UniProtKB-EC"/>
</dbReference>
<keyword evidence="2" id="KW-0662">Pyridine nucleotide biosynthesis</keyword>
<dbReference type="PANTHER" id="PTHR11080">
    <property type="entry name" value="PYRAZINAMIDASE/NICOTINAMIDASE"/>
    <property type="match status" value="1"/>
</dbReference>
<evidence type="ECO:0000256" key="2">
    <source>
        <dbReference type="ARBA" id="ARBA00022642"/>
    </source>
</evidence>
<dbReference type="AlphaFoldDB" id="A0A1E3BD00"/>
<evidence type="ECO:0000259" key="8">
    <source>
        <dbReference type="Pfam" id="PF00857"/>
    </source>
</evidence>